<evidence type="ECO:0000313" key="1">
    <source>
        <dbReference type="EMBL" id="VEL19262.1"/>
    </source>
</evidence>
<protein>
    <submittedName>
        <fullName evidence="1">Uncharacterized protein</fullName>
    </submittedName>
</protein>
<proteinExistence type="predicted"/>
<organism evidence="1 2">
    <name type="scientific">Protopolystoma xenopodis</name>
    <dbReference type="NCBI Taxonomy" id="117903"/>
    <lineage>
        <taxon>Eukaryota</taxon>
        <taxon>Metazoa</taxon>
        <taxon>Spiralia</taxon>
        <taxon>Lophotrochozoa</taxon>
        <taxon>Platyhelminthes</taxon>
        <taxon>Monogenea</taxon>
        <taxon>Polyopisthocotylea</taxon>
        <taxon>Polystomatidea</taxon>
        <taxon>Polystomatidae</taxon>
        <taxon>Protopolystoma</taxon>
    </lineage>
</organism>
<sequence>MQLIESALPLYGALGHKHLTSYARQMVIVCLIAFSKELSPTLSPSVLTATRLCLIKLTPAVLPLTNGPLRSLPPAPLPEPFLVT</sequence>
<comment type="caution">
    <text evidence="1">The sequence shown here is derived from an EMBL/GenBank/DDBJ whole genome shotgun (WGS) entry which is preliminary data.</text>
</comment>
<dbReference type="AlphaFoldDB" id="A0A3S5BCB6"/>
<name>A0A3S5BCB6_9PLAT</name>
<dbReference type="Proteomes" id="UP000784294">
    <property type="component" value="Unassembled WGS sequence"/>
</dbReference>
<dbReference type="EMBL" id="CAAALY010040812">
    <property type="protein sequence ID" value="VEL19262.1"/>
    <property type="molecule type" value="Genomic_DNA"/>
</dbReference>
<evidence type="ECO:0000313" key="2">
    <source>
        <dbReference type="Proteomes" id="UP000784294"/>
    </source>
</evidence>
<accession>A0A3S5BCB6</accession>
<keyword evidence="2" id="KW-1185">Reference proteome</keyword>
<reference evidence="1" key="1">
    <citation type="submission" date="2018-11" db="EMBL/GenBank/DDBJ databases">
        <authorList>
            <consortium name="Pathogen Informatics"/>
        </authorList>
    </citation>
    <scope>NUCLEOTIDE SEQUENCE</scope>
</reference>
<gene>
    <name evidence="1" type="ORF">PXEA_LOCUS12702</name>
</gene>